<organism evidence="2 3">
    <name type="scientific">Cellulosimicrobium funkei</name>
    <dbReference type="NCBI Taxonomy" id="264251"/>
    <lineage>
        <taxon>Bacteria</taxon>
        <taxon>Bacillati</taxon>
        <taxon>Actinomycetota</taxon>
        <taxon>Actinomycetes</taxon>
        <taxon>Micrococcales</taxon>
        <taxon>Promicromonosporaceae</taxon>
        <taxon>Cellulosimicrobium</taxon>
    </lineage>
</organism>
<feature type="compositionally biased region" description="Low complexity" evidence="1">
    <location>
        <begin position="26"/>
        <end position="35"/>
    </location>
</feature>
<feature type="compositionally biased region" description="Basic and acidic residues" evidence="1">
    <location>
        <begin position="11"/>
        <end position="25"/>
    </location>
</feature>
<dbReference type="InterPro" id="IPR005543">
    <property type="entry name" value="PASTA_dom"/>
</dbReference>
<evidence type="ECO:0000313" key="2">
    <source>
        <dbReference type="EMBL" id="TFF17053.1"/>
    </source>
</evidence>
<evidence type="ECO:0008006" key="4">
    <source>
        <dbReference type="Google" id="ProtNLM"/>
    </source>
</evidence>
<dbReference type="Gene3D" id="3.30.10.20">
    <property type="match status" value="1"/>
</dbReference>
<comment type="caution">
    <text evidence="2">The sequence shown here is derived from an EMBL/GenBank/DDBJ whole genome shotgun (WGS) entry which is preliminary data.</text>
</comment>
<dbReference type="CDD" id="cd06577">
    <property type="entry name" value="PASTA_pknB"/>
    <property type="match status" value="1"/>
</dbReference>
<accession>A0A4Y8R7S2</accession>
<feature type="region of interest" description="Disordered" evidence="1">
    <location>
        <begin position="1"/>
        <end position="35"/>
    </location>
</feature>
<keyword evidence="3" id="KW-1185">Reference proteome</keyword>
<sequence length="186" mass="18958">MTDPSAMTDRTSTREHDDGTRDAARPRVVGAPRRARAVVLAVVAVTALAGCRVDGLPGGPGSPSPSPTSQPTTTPTSEPTVEPTPDPTGGPGEPGSSDGVEVSVEIEPAFSMPNLVETRFKQARADLEQRGAVTVVVVDARDARAGALPGAANGWTVCAQDPEGGDLVRASQTVTLDAAPNAKQCP</sequence>
<evidence type="ECO:0000313" key="3">
    <source>
        <dbReference type="Proteomes" id="UP000298003"/>
    </source>
</evidence>
<feature type="compositionally biased region" description="Low complexity" evidence="1">
    <location>
        <begin position="69"/>
        <end position="81"/>
    </location>
</feature>
<evidence type="ECO:0000256" key="1">
    <source>
        <dbReference type="SAM" id="MobiDB-lite"/>
    </source>
</evidence>
<reference evidence="2 3" key="1">
    <citation type="submission" date="2019-03" db="EMBL/GenBank/DDBJ databases">
        <title>Cellulosimicrobium funkei JCM14302 Assembly.</title>
        <authorList>
            <person name="Dou T."/>
        </authorList>
    </citation>
    <scope>NUCLEOTIDE SEQUENCE [LARGE SCALE GENOMIC DNA]</scope>
    <source>
        <strain evidence="2 3">JCM 14302</strain>
    </source>
</reference>
<dbReference type="Proteomes" id="UP000298003">
    <property type="component" value="Unassembled WGS sequence"/>
</dbReference>
<feature type="region of interest" description="Disordered" evidence="1">
    <location>
        <begin position="55"/>
        <end position="103"/>
    </location>
</feature>
<dbReference type="EMBL" id="SOZH01000002">
    <property type="protein sequence ID" value="TFF17053.1"/>
    <property type="molecule type" value="Genomic_DNA"/>
</dbReference>
<name>A0A4Y8R7S2_9MICO</name>
<proteinExistence type="predicted"/>
<protein>
    <recommendedName>
        <fullName evidence="4">PASTA domain-containing protein</fullName>
    </recommendedName>
</protein>
<dbReference type="AlphaFoldDB" id="A0A4Y8R7S2"/>
<gene>
    <name evidence="2" type="ORF">E1O70_02435</name>
</gene>